<proteinExistence type="predicted"/>
<accession>F8NK50</accession>
<sequence>MSMVVPCQWFVRCVGLFAAGRGYRTGRLRFHWTFLDHFGESMIDVQTKGGH</sequence>
<dbReference type="AlphaFoldDB" id="F8NK50"/>
<reference evidence="1" key="1">
    <citation type="submission" date="2011-04" db="EMBL/GenBank/DDBJ databases">
        <title>Evolution of plant cell wall degrading machinery underlies the functional diversity of forest fungi.</title>
        <authorList>
            <consortium name="US DOE Joint Genome Institute (JGI-PGF)"/>
            <person name="Eastwood D.C."/>
            <person name="Floudas D."/>
            <person name="Binder M."/>
            <person name="Majcherczyk A."/>
            <person name="Schneider P."/>
            <person name="Aerts A."/>
            <person name="Asiegbu F.O."/>
            <person name="Baker S.E."/>
            <person name="Barry K."/>
            <person name="Bendiksby M."/>
            <person name="Blumentritt M."/>
            <person name="Coutinho P.M."/>
            <person name="Cullen D."/>
            <person name="Cullen D."/>
            <person name="Gathman A."/>
            <person name="Goodell B."/>
            <person name="Henrissat B."/>
            <person name="Ihrmark K."/>
            <person name="Kauserud H."/>
            <person name="Kohler A."/>
            <person name="LaButti K."/>
            <person name="Lapidus A."/>
            <person name="Lavin J.L."/>
            <person name="Lee Y.-H."/>
            <person name="Lindquist E."/>
            <person name="Lilly W."/>
            <person name="Lucas S."/>
            <person name="Morin E."/>
            <person name="Murat C."/>
            <person name="Oguiza J.A."/>
            <person name="Park J."/>
            <person name="Pisabarro A.G."/>
            <person name="Riley R."/>
            <person name="Rosling A."/>
            <person name="Salamov A."/>
            <person name="Schmidt O."/>
            <person name="Schmutz J."/>
            <person name="Skrede I."/>
            <person name="Stenlid J."/>
            <person name="Wiebenga A."/>
            <person name="Xie X."/>
            <person name="Kues U."/>
            <person name="Hibbett D.S."/>
            <person name="Hoffmeister D."/>
            <person name="Hogberg N."/>
            <person name="Martin F."/>
            <person name="Grigoriev I.V."/>
            <person name="Watkinson S.C."/>
        </authorList>
    </citation>
    <scope>NUCLEOTIDE SEQUENCE</scope>
    <source>
        <strain evidence="1">S7.9</strain>
    </source>
</reference>
<dbReference type="GeneID" id="18817900"/>
<dbReference type="EMBL" id="GL945430">
    <property type="protein sequence ID" value="EGO28734.1"/>
    <property type="molecule type" value="Genomic_DNA"/>
</dbReference>
<dbReference type="HOGENOM" id="CLU_3107882_0_0_1"/>
<evidence type="ECO:0000313" key="1">
    <source>
        <dbReference type="EMBL" id="EGO28734.1"/>
    </source>
</evidence>
<protein>
    <submittedName>
        <fullName evidence="1">Uncharacterized protein</fullName>
    </submittedName>
</protein>
<dbReference type="KEGG" id="sla:SERLADRAFT_459474"/>
<gene>
    <name evidence="1" type="ORF">SERLADRAFT_459474</name>
</gene>
<name>F8NK50_SERL9</name>
<dbReference type="RefSeq" id="XP_007314933.1">
    <property type="nucleotide sequence ID" value="XM_007314871.1"/>
</dbReference>
<dbReference type="Proteomes" id="UP000008064">
    <property type="component" value="Unassembled WGS sequence"/>
</dbReference>
<organism>
    <name type="scientific">Serpula lacrymans var. lacrymans (strain S7.9)</name>
    <name type="common">Dry rot fungus</name>
    <dbReference type="NCBI Taxonomy" id="578457"/>
    <lineage>
        <taxon>Eukaryota</taxon>
        <taxon>Fungi</taxon>
        <taxon>Dikarya</taxon>
        <taxon>Basidiomycota</taxon>
        <taxon>Agaricomycotina</taxon>
        <taxon>Agaricomycetes</taxon>
        <taxon>Agaricomycetidae</taxon>
        <taxon>Boletales</taxon>
        <taxon>Coniophorineae</taxon>
        <taxon>Serpulaceae</taxon>
        <taxon>Serpula</taxon>
    </lineage>
</organism>